<dbReference type="InterPro" id="IPR041957">
    <property type="entry name" value="CT_Nitrate-R-NapA-like"/>
</dbReference>
<dbReference type="OrthoDB" id="9816402at2"/>
<dbReference type="CDD" id="cd02791">
    <property type="entry name" value="MopB_CT_Nitrate-R-NapA-like"/>
    <property type="match status" value="1"/>
</dbReference>
<keyword evidence="8" id="KW-0408">Iron</keyword>
<dbReference type="SMART" id="SM00926">
    <property type="entry name" value="Molybdop_Fe4S4"/>
    <property type="match status" value="1"/>
</dbReference>
<dbReference type="Gene3D" id="3.40.50.740">
    <property type="match status" value="1"/>
</dbReference>
<dbReference type="Proteomes" id="UP000198767">
    <property type="component" value="Unassembled WGS sequence"/>
</dbReference>
<protein>
    <submittedName>
        <fullName evidence="12">Assimilatory nitrate reductase (NADH) alpha subunit apoprotein</fullName>
    </submittedName>
</protein>
<dbReference type="GO" id="GO:0051539">
    <property type="term" value="F:4 iron, 4 sulfur cluster binding"/>
    <property type="evidence" value="ECO:0007669"/>
    <property type="project" value="UniProtKB-KW"/>
</dbReference>
<keyword evidence="5" id="KW-0500">Molybdenum</keyword>
<dbReference type="GO" id="GO:0042128">
    <property type="term" value="P:nitrate assimilation"/>
    <property type="evidence" value="ECO:0007669"/>
    <property type="project" value="UniProtKB-KW"/>
</dbReference>
<evidence type="ECO:0000313" key="12">
    <source>
        <dbReference type="EMBL" id="SCZ71115.1"/>
    </source>
</evidence>
<dbReference type="SUPFAM" id="SSF53706">
    <property type="entry name" value="Formate dehydrogenase/DMSO reductase, domains 1-3"/>
    <property type="match status" value="1"/>
</dbReference>
<keyword evidence="4" id="KW-0004">4Fe-4S</keyword>
<dbReference type="Gene3D" id="2.20.25.90">
    <property type="entry name" value="ADC-like domains"/>
    <property type="match status" value="1"/>
</dbReference>
<dbReference type="GO" id="GO:1990204">
    <property type="term" value="C:oxidoreductase complex"/>
    <property type="evidence" value="ECO:0007669"/>
    <property type="project" value="UniProtKB-ARBA"/>
</dbReference>
<keyword evidence="13" id="KW-1185">Reference proteome</keyword>
<dbReference type="Pfam" id="PF00384">
    <property type="entry name" value="Molybdopterin"/>
    <property type="match status" value="1"/>
</dbReference>
<evidence type="ECO:0000256" key="8">
    <source>
        <dbReference type="ARBA" id="ARBA00023004"/>
    </source>
</evidence>
<evidence type="ECO:0000256" key="10">
    <source>
        <dbReference type="ARBA" id="ARBA00023063"/>
    </source>
</evidence>
<dbReference type="InterPro" id="IPR050123">
    <property type="entry name" value="Prok_molybdopt-oxidoreductase"/>
</dbReference>
<keyword evidence="10" id="KW-0534">Nitrate assimilation</keyword>
<dbReference type="STRING" id="1156985.SAMN04488118_11197"/>
<dbReference type="Gene3D" id="1.10.10.1100">
    <property type="entry name" value="BFD-like [2Fe-2S]-binding domain"/>
    <property type="match status" value="1"/>
</dbReference>
<dbReference type="GO" id="GO:0046872">
    <property type="term" value="F:metal ion binding"/>
    <property type="evidence" value="ECO:0007669"/>
    <property type="project" value="UniProtKB-KW"/>
</dbReference>
<dbReference type="EMBL" id="FMWG01000011">
    <property type="protein sequence ID" value="SCZ71115.1"/>
    <property type="molecule type" value="Genomic_DNA"/>
</dbReference>
<evidence type="ECO:0000313" key="13">
    <source>
        <dbReference type="Proteomes" id="UP000198767"/>
    </source>
</evidence>
<dbReference type="PANTHER" id="PTHR43105">
    <property type="entry name" value="RESPIRATORY NITRATE REDUCTASE"/>
    <property type="match status" value="1"/>
</dbReference>
<organism evidence="12 13">
    <name type="scientific">Epibacterium ulvae</name>
    <dbReference type="NCBI Taxonomy" id="1156985"/>
    <lineage>
        <taxon>Bacteria</taxon>
        <taxon>Pseudomonadati</taxon>
        <taxon>Pseudomonadota</taxon>
        <taxon>Alphaproteobacteria</taxon>
        <taxon>Rhodobacterales</taxon>
        <taxon>Roseobacteraceae</taxon>
        <taxon>Epibacterium</taxon>
    </lineage>
</organism>
<dbReference type="Pfam" id="PF04324">
    <property type="entry name" value="Fer2_BFD"/>
    <property type="match status" value="1"/>
</dbReference>
<dbReference type="Pfam" id="PF01568">
    <property type="entry name" value="Molydop_binding"/>
    <property type="match status" value="1"/>
</dbReference>
<dbReference type="PANTHER" id="PTHR43105:SF9">
    <property type="entry name" value="NADPH-FE(3+) OXIDOREDUCTASE SUBUNIT ALPHA"/>
    <property type="match status" value="1"/>
</dbReference>
<evidence type="ECO:0000256" key="5">
    <source>
        <dbReference type="ARBA" id="ARBA00022505"/>
    </source>
</evidence>
<dbReference type="InterPro" id="IPR009010">
    <property type="entry name" value="Asp_de-COase-like_dom_sf"/>
</dbReference>
<evidence type="ECO:0000256" key="4">
    <source>
        <dbReference type="ARBA" id="ARBA00022485"/>
    </source>
</evidence>
<dbReference type="GO" id="GO:0016020">
    <property type="term" value="C:membrane"/>
    <property type="evidence" value="ECO:0007669"/>
    <property type="project" value="TreeGrafter"/>
</dbReference>
<dbReference type="InterPro" id="IPR041854">
    <property type="entry name" value="BFD-like_2Fe2S-bd_dom_sf"/>
</dbReference>
<dbReference type="GO" id="GO:0016491">
    <property type="term" value="F:oxidoreductase activity"/>
    <property type="evidence" value="ECO:0007669"/>
    <property type="project" value="UniProtKB-KW"/>
</dbReference>
<dbReference type="SUPFAM" id="SSF50692">
    <property type="entry name" value="ADC-like"/>
    <property type="match status" value="1"/>
</dbReference>
<dbReference type="RefSeq" id="WP_090220542.1">
    <property type="nucleotide sequence ID" value="NZ_FMWG01000011.1"/>
</dbReference>
<evidence type="ECO:0000256" key="6">
    <source>
        <dbReference type="ARBA" id="ARBA00022723"/>
    </source>
</evidence>
<comment type="similarity">
    <text evidence="3">Belongs to the prokaryotic molybdopterin-containing oxidoreductase family. NasA/NapA/NarB subfamily.</text>
</comment>
<evidence type="ECO:0000256" key="3">
    <source>
        <dbReference type="ARBA" id="ARBA00008747"/>
    </source>
</evidence>
<evidence type="ECO:0000256" key="1">
    <source>
        <dbReference type="ARBA" id="ARBA00001942"/>
    </source>
</evidence>
<accession>A0A1G5RAL8</accession>
<dbReference type="Pfam" id="PF04879">
    <property type="entry name" value="Molybdop_Fe4S4"/>
    <property type="match status" value="1"/>
</dbReference>
<keyword evidence="7" id="KW-0560">Oxidoreductase</keyword>
<sequence>MSTCTTCPYCGVGCGVLAGADGSIKGDPNHPANAGRLCSKGTALGATIGLEGRLLAPSLKGADVSWDHALDLVAQKFSEAIRDHGPESVAFYLSGQLLTEDYYVANKLIKGFMGSANIDTNSRLCMASAVAGHKRAFGTDTVPGQYEDFELADTIVLVGSNTAWCHPVLFRRIEAAKAARPDLKIVVIDPRRTATCQIADLHLPIQSDGDAALFNHLLCEIKARDLINHDYVNAHVNGLEAALGAAAQSTASVVTCGLNPDQINAFVDLWCKSEKVVTLFSMGVNQSAYGTDKVNAILNCHLATGRIGRPGMGPFSMTGQPNAMGGREVGGLSNMLASHLDLENADHRAAVQEFWAAPVMPEKPGLKAVDLFRACRDGKIKALWVMSTNPVVSMPEADFVAEAIRSVPFTVGSDIIARTDTMDCVDLRLPAAGWGEKSGTVTNSERCISRQRPFLPMPGEARADWAVLAAVGCRMGWKEAFDYASPAEVFREHASLSGVSGALGRDFDISGLETLSDVDYDHLTPQVWPIPAGYEVENKRFFAEGKFYHPDGKAKMLPITPPELAQPEGETLRFNTARVRDHWHTMTRTGRAPQLGAHMGEPYLEVHPEDALRLGLQAAGLVEIENSHGRAVLRVLITDRVQKGACCAPMHWTAQTAAAGRVNALVTGRVDAVSGQPALKMAKVKARAYPAAWFGFAVSVAEMQPNRPYAALARSKQGWRVEVAGHKLPRDWDKEARSVLGVQNGIISRFDDSASGMVRIAIHDGAQLLGAFFAAPEPVQVARAAIADLIGKDIPAARVLAGVPGQDQPAKGAIVCACMDVGRLDLQRAIAAGADSVPALMECTSAGTNCGSCKPELADLIAQLDTQRMAAE</sequence>
<comment type="cofactor">
    <cofactor evidence="2">
        <name>[4Fe-4S] cluster</name>
        <dbReference type="ChEBI" id="CHEBI:49883"/>
    </cofactor>
</comment>
<name>A0A1G5RAL8_9RHOB</name>
<keyword evidence="9" id="KW-0411">Iron-sulfur</keyword>
<dbReference type="Gene3D" id="2.40.40.20">
    <property type="match status" value="1"/>
</dbReference>
<dbReference type="GO" id="GO:0045333">
    <property type="term" value="P:cellular respiration"/>
    <property type="evidence" value="ECO:0007669"/>
    <property type="project" value="UniProtKB-ARBA"/>
</dbReference>
<dbReference type="Gene3D" id="3.40.228.10">
    <property type="entry name" value="Dimethylsulfoxide Reductase, domain 2"/>
    <property type="match status" value="1"/>
</dbReference>
<evidence type="ECO:0000256" key="2">
    <source>
        <dbReference type="ARBA" id="ARBA00001966"/>
    </source>
</evidence>
<evidence type="ECO:0000259" key="11">
    <source>
        <dbReference type="SMART" id="SM00926"/>
    </source>
</evidence>
<reference evidence="12 13" key="1">
    <citation type="submission" date="2016-10" db="EMBL/GenBank/DDBJ databases">
        <authorList>
            <person name="de Groot N.N."/>
        </authorList>
    </citation>
    <scope>NUCLEOTIDE SEQUENCE [LARGE SCALE GENOMIC DNA]</scope>
    <source>
        <strain evidence="12 13">U95</strain>
    </source>
</reference>
<dbReference type="CDD" id="cd02754">
    <property type="entry name" value="MopB_Nitrate-R-NapA-like"/>
    <property type="match status" value="1"/>
</dbReference>
<dbReference type="GO" id="GO:0043546">
    <property type="term" value="F:molybdopterin cofactor binding"/>
    <property type="evidence" value="ECO:0007669"/>
    <property type="project" value="InterPro"/>
</dbReference>
<gene>
    <name evidence="12" type="ORF">SAMN04488118_11197</name>
</gene>
<dbReference type="InterPro" id="IPR006657">
    <property type="entry name" value="MoPterin_dinucl-bd_dom"/>
</dbReference>
<dbReference type="InterPro" id="IPR006963">
    <property type="entry name" value="Mopterin_OxRdtase_4Fe-4S_dom"/>
</dbReference>
<comment type="cofactor">
    <cofactor evidence="1">
        <name>Mo-bis(molybdopterin guanine dinucleotide)</name>
        <dbReference type="ChEBI" id="CHEBI:60539"/>
    </cofactor>
</comment>
<proteinExistence type="inferred from homology"/>
<dbReference type="InterPro" id="IPR007419">
    <property type="entry name" value="BFD-like_2Fe2S-bd_dom"/>
</dbReference>
<dbReference type="InterPro" id="IPR006656">
    <property type="entry name" value="Mopterin_OxRdtase"/>
</dbReference>
<keyword evidence="6" id="KW-0479">Metal-binding</keyword>
<evidence type="ECO:0000256" key="7">
    <source>
        <dbReference type="ARBA" id="ARBA00023002"/>
    </source>
</evidence>
<dbReference type="AlphaFoldDB" id="A0A1G5RAL8"/>
<feature type="domain" description="4Fe-4S Mo/W bis-MGD-type" evidence="11">
    <location>
        <begin position="1"/>
        <end position="50"/>
    </location>
</feature>
<evidence type="ECO:0000256" key="9">
    <source>
        <dbReference type="ARBA" id="ARBA00023014"/>
    </source>
</evidence>